<dbReference type="RefSeq" id="WP_009904366.1">
    <property type="nucleotide sequence ID" value="NZ_CP008914.2"/>
</dbReference>
<evidence type="ECO:0000313" key="3">
    <source>
        <dbReference type="EMBL" id="MDW9256667.1"/>
    </source>
</evidence>
<dbReference type="KEGG" id="btha:DR62_250"/>
<evidence type="ECO:0000256" key="1">
    <source>
        <dbReference type="SAM" id="SignalP"/>
    </source>
</evidence>
<feature type="signal peptide" evidence="1">
    <location>
        <begin position="1"/>
        <end position="21"/>
    </location>
</feature>
<keyword evidence="3" id="KW-0413">Isomerase</keyword>
<dbReference type="GO" id="GO:0016853">
    <property type="term" value="F:isomerase activity"/>
    <property type="evidence" value="ECO:0007669"/>
    <property type="project" value="UniProtKB-KW"/>
</dbReference>
<dbReference type="SUPFAM" id="SSF52833">
    <property type="entry name" value="Thioredoxin-like"/>
    <property type="match status" value="1"/>
</dbReference>
<dbReference type="Gene3D" id="3.40.30.10">
    <property type="entry name" value="Glutaredoxin"/>
    <property type="match status" value="1"/>
</dbReference>
<dbReference type="CDD" id="cd02966">
    <property type="entry name" value="TlpA_like_family"/>
    <property type="match status" value="1"/>
</dbReference>
<protein>
    <submittedName>
        <fullName evidence="3">Thiol-disulfide isomerase and thioredoxin</fullName>
    </submittedName>
</protein>
<dbReference type="AlphaFoldDB" id="A0AAW9D3X9"/>
<dbReference type="PROSITE" id="PS51352">
    <property type="entry name" value="THIOREDOXIN_2"/>
    <property type="match status" value="1"/>
</dbReference>
<organism evidence="3 4">
    <name type="scientific">Burkholderia thailandensis</name>
    <dbReference type="NCBI Taxonomy" id="57975"/>
    <lineage>
        <taxon>Bacteria</taxon>
        <taxon>Pseudomonadati</taxon>
        <taxon>Pseudomonadota</taxon>
        <taxon>Betaproteobacteria</taxon>
        <taxon>Burkholderiales</taxon>
        <taxon>Burkholderiaceae</taxon>
        <taxon>Burkholderia</taxon>
        <taxon>pseudomallei group</taxon>
    </lineage>
</organism>
<gene>
    <name evidence="3" type="ORF">C7S16_1676</name>
</gene>
<evidence type="ECO:0000259" key="2">
    <source>
        <dbReference type="PROSITE" id="PS51352"/>
    </source>
</evidence>
<dbReference type="EMBL" id="QXCT01000002">
    <property type="protein sequence ID" value="MDW9256667.1"/>
    <property type="molecule type" value="Genomic_DNA"/>
</dbReference>
<name>A0AAW9D3X9_BURTH</name>
<accession>A0AAW9D3X9</accession>
<dbReference type="InterPro" id="IPR013766">
    <property type="entry name" value="Thioredoxin_domain"/>
</dbReference>
<feature type="domain" description="Thioredoxin" evidence="2">
    <location>
        <begin position="4"/>
        <end position="162"/>
    </location>
</feature>
<reference evidence="3" key="1">
    <citation type="submission" date="2018-08" db="EMBL/GenBank/DDBJ databases">
        <title>Identification of Burkholderia cepacia strains that express a Burkholderia pseudomallei-like capsular polysaccharide.</title>
        <authorList>
            <person name="Burtnick M.N."/>
            <person name="Vongsouvath M."/>
            <person name="Newton P."/>
            <person name="Wuthiekanun V."/>
            <person name="Limmathurotsakul D."/>
            <person name="Brett P.J."/>
            <person name="Chantratita N."/>
            <person name="Dance D.A."/>
        </authorList>
    </citation>
    <scope>NUCLEOTIDE SEQUENCE</scope>
    <source>
        <strain evidence="3">SBXCC001</strain>
    </source>
</reference>
<dbReference type="InterPro" id="IPR036249">
    <property type="entry name" value="Thioredoxin-like_sf"/>
</dbReference>
<feature type="chain" id="PRO_5043712593" evidence="1">
    <location>
        <begin position="22"/>
        <end position="162"/>
    </location>
</feature>
<dbReference type="Proteomes" id="UP001272137">
    <property type="component" value="Unassembled WGS sequence"/>
</dbReference>
<evidence type="ECO:0000313" key="4">
    <source>
        <dbReference type="Proteomes" id="UP001272137"/>
    </source>
</evidence>
<sequence>MKRIVFALTAFAIVASSVAGASRLPQPLRASDVASLYASGSGAPLVVEVWSLDCGYCRENAAHLVEWQRRHPQVRIALVALDSLDERGQEIAGALMQMKLPATVRQYANAEPMPERLRAALDPAWRGELPRTLWIGADGTRRAKSGLLAPDVLDAWLQRRDS</sequence>
<proteinExistence type="predicted"/>
<keyword evidence="1" id="KW-0732">Signal</keyword>
<comment type="caution">
    <text evidence="3">The sequence shown here is derived from an EMBL/GenBank/DDBJ whole genome shotgun (WGS) entry which is preliminary data.</text>
</comment>